<feature type="domain" description="Type I restriction modification DNA specificity" evidence="4">
    <location>
        <begin position="6"/>
        <end position="175"/>
    </location>
</feature>
<keyword evidence="5" id="KW-0378">Hydrolase</keyword>
<gene>
    <name evidence="5" type="primary">hsdS</name>
    <name evidence="6" type="ORF">BXY58_3213</name>
    <name evidence="5" type="ORF">GCM10007332_31050</name>
</gene>
<dbReference type="Gene3D" id="3.90.220.20">
    <property type="entry name" value="DNA methylase specificity domains"/>
    <property type="match status" value="2"/>
</dbReference>
<sequence>MEKELPKNWVETVLGEITTKPQYGWTSKAGIDGDVKYLRTTDLSRGKVDWDLVPFCIDIPDDISKYQVEKDDILISRAGSVGLSYRIEESPEKAVFASYLIRFKPYVNAKLIEYYLKSSDYWNAISDVSAGIAVQNINAPKLSGLKFPLPPLSEQNRIVEKLDRLFGQLEVIKSSMEKIPVLLKNFRQQVLTQAMTGKLTEEWREGKELEDWKSYLLGEISVKITDGAHNVPKVLETGYPYLMAKDLTGGFLDFSQNNFISEKDHQELYNKCKPEKGDLLIVNIGAGTGNNVLIDTDIEFSFKNIAIVKPKRDIINGRFLKFSFDKHKAEILTNQVRGGAQPFLSLTALKSINIKIPTLEEQQEIVSRVESLFAKADAIEEKYKKLKTKIETLPQTILHKAFKGELSEQLETDGDAKDLLEEIVALKNGGKAKKVVSKKYVQPKEILRIVAEADTKEYSTPVERTAAWYDERFELWVSQQGLAARGSLDKDTLRELFDAMNDEDK</sequence>
<evidence type="ECO:0000313" key="6">
    <source>
        <dbReference type="EMBL" id="RKE79561.1"/>
    </source>
</evidence>
<dbReference type="GO" id="GO:0003677">
    <property type="term" value="F:DNA binding"/>
    <property type="evidence" value="ECO:0007669"/>
    <property type="project" value="UniProtKB-KW"/>
</dbReference>
<dbReference type="SUPFAM" id="SSF116734">
    <property type="entry name" value="DNA methylase specificity domain"/>
    <property type="match status" value="2"/>
</dbReference>
<dbReference type="AlphaFoldDB" id="A0A420CLX6"/>
<dbReference type="Proteomes" id="UP000285906">
    <property type="component" value="Unassembled WGS sequence"/>
</dbReference>
<proteinExistence type="inferred from homology"/>
<dbReference type="EMBL" id="BMCW01000009">
    <property type="protein sequence ID" value="GGG66202.1"/>
    <property type="molecule type" value="Genomic_DNA"/>
</dbReference>
<reference evidence="5" key="1">
    <citation type="journal article" date="2014" name="Int. J. Syst. Evol. Microbiol.">
        <title>Complete genome of a new Firmicutes species belonging to the dominant human colonic microbiota ('Ruminococcus bicirculans') reveals two chromosomes and a selective capacity to utilize plant glucans.</title>
        <authorList>
            <consortium name="NISC Comparative Sequencing Program"/>
            <person name="Wegmann U."/>
            <person name="Louis P."/>
            <person name="Goesmann A."/>
            <person name="Henrissat B."/>
            <person name="Duncan S.H."/>
            <person name="Flint H.J."/>
        </authorList>
    </citation>
    <scope>NUCLEOTIDE SEQUENCE</scope>
    <source>
        <strain evidence="5">CCM 8490</strain>
    </source>
</reference>
<dbReference type="PANTHER" id="PTHR43140:SF1">
    <property type="entry name" value="TYPE I RESTRICTION ENZYME ECOKI SPECIFICITY SUBUNIT"/>
    <property type="match status" value="1"/>
</dbReference>
<reference evidence="5" key="4">
    <citation type="submission" date="2024-05" db="EMBL/GenBank/DDBJ databases">
        <authorList>
            <person name="Sun Q."/>
            <person name="Sedlacek I."/>
        </authorList>
    </citation>
    <scope>NUCLEOTIDE SEQUENCE</scope>
    <source>
        <strain evidence="5">CCM 8490</strain>
    </source>
</reference>
<name>A0A420CLX6_9FLAO</name>
<dbReference type="GO" id="GO:0009307">
    <property type="term" value="P:DNA restriction-modification system"/>
    <property type="evidence" value="ECO:0007669"/>
    <property type="project" value="UniProtKB-KW"/>
</dbReference>
<keyword evidence="2" id="KW-0680">Restriction system</keyword>
<dbReference type="InterPro" id="IPR000055">
    <property type="entry name" value="Restrct_endonuc_typeI_TRD"/>
</dbReference>
<evidence type="ECO:0000313" key="5">
    <source>
        <dbReference type="EMBL" id="GGG66202.1"/>
    </source>
</evidence>
<protein>
    <submittedName>
        <fullName evidence="5">Restriction endonuclease subunit S</fullName>
    </submittedName>
    <submittedName>
        <fullName evidence="6">Type I restriction enzyme S subunit</fullName>
    </submittedName>
</protein>
<keyword evidence="3" id="KW-0238">DNA-binding</keyword>
<dbReference type="InterPro" id="IPR051212">
    <property type="entry name" value="Type-I_RE_S_subunit"/>
</dbReference>
<dbReference type="Proteomes" id="UP000658202">
    <property type="component" value="Unassembled WGS sequence"/>
</dbReference>
<dbReference type="GO" id="GO:0004519">
    <property type="term" value="F:endonuclease activity"/>
    <property type="evidence" value="ECO:0007669"/>
    <property type="project" value="UniProtKB-KW"/>
</dbReference>
<dbReference type="RefSeq" id="WP_120214751.1">
    <property type="nucleotide sequence ID" value="NZ_BMCW01000009.1"/>
</dbReference>
<evidence type="ECO:0000313" key="8">
    <source>
        <dbReference type="Proteomes" id="UP000658202"/>
    </source>
</evidence>
<dbReference type="CDD" id="cd17246">
    <property type="entry name" value="RMtype1_S_SonII-TRD2-CR2_like"/>
    <property type="match status" value="1"/>
</dbReference>
<evidence type="ECO:0000256" key="1">
    <source>
        <dbReference type="ARBA" id="ARBA00010923"/>
    </source>
</evidence>
<evidence type="ECO:0000259" key="4">
    <source>
        <dbReference type="Pfam" id="PF01420"/>
    </source>
</evidence>
<reference evidence="6 7" key="2">
    <citation type="submission" date="2018-09" db="EMBL/GenBank/DDBJ databases">
        <title>Genomic Encyclopedia of Archaeal and Bacterial Type Strains, Phase II (KMG-II): from individual species to whole genera.</title>
        <authorList>
            <person name="Goeker M."/>
        </authorList>
    </citation>
    <scope>NUCLEOTIDE SEQUENCE [LARGE SCALE GENOMIC DNA]</scope>
    <source>
        <strain evidence="6 7">DSM 27620</strain>
    </source>
</reference>
<keyword evidence="8" id="KW-1185">Reference proteome</keyword>
<comment type="similarity">
    <text evidence="1">Belongs to the type-I restriction system S methylase family.</text>
</comment>
<feature type="domain" description="Type I restriction modification DNA specificity" evidence="4">
    <location>
        <begin position="210"/>
        <end position="386"/>
    </location>
</feature>
<accession>A0A420CLX6</accession>
<keyword evidence="5" id="KW-0540">Nuclease</keyword>
<evidence type="ECO:0000256" key="3">
    <source>
        <dbReference type="ARBA" id="ARBA00023125"/>
    </source>
</evidence>
<dbReference type="InterPro" id="IPR044946">
    <property type="entry name" value="Restrct_endonuc_typeI_TRD_sf"/>
</dbReference>
<organism evidence="6 7">
    <name type="scientific">Epilithonimonas arachidiradicis</name>
    <dbReference type="NCBI Taxonomy" id="1617282"/>
    <lineage>
        <taxon>Bacteria</taxon>
        <taxon>Pseudomonadati</taxon>
        <taxon>Bacteroidota</taxon>
        <taxon>Flavobacteriia</taxon>
        <taxon>Flavobacteriales</taxon>
        <taxon>Weeksellaceae</taxon>
        <taxon>Chryseobacterium group</taxon>
        <taxon>Epilithonimonas</taxon>
    </lineage>
</organism>
<dbReference type="EMBL" id="RAQH01000011">
    <property type="protein sequence ID" value="RKE79561.1"/>
    <property type="molecule type" value="Genomic_DNA"/>
</dbReference>
<dbReference type="Pfam" id="PF01420">
    <property type="entry name" value="Methylase_S"/>
    <property type="match status" value="2"/>
</dbReference>
<dbReference type="PANTHER" id="PTHR43140">
    <property type="entry name" value="TYPE-1 RESTRICTION ENZYME ECOKI SPECIFICITY PROTEIN"/>
    <property type="match status" value="1"/>
</dbReference>
<reference evidence="8" key="3">
    <citation type="journal article" date="2019" name="Int. J. Syst. Evol. Microbiol.">
        <title>The Global Catalogue of Microorganisms (GCM) 10K type strain sequencing project: providing services to taxonomists for standard genome sequencing and annotation.</title>
        <authorList>
            <consortium name="The Broad Institute Genomics Platform"/>
            <consortium name="The Broad Institute Genome Sequencing Center for Infectious Disease"/>
            <person name="Wu L."/>
            <person name="Ma J."/>
        </authorList>
    </citation>
    <scope>NUCLEOTIDE SEQUENCE [LARGE SCALE GENOMIC DNA]</scope>
    <source>
        <strain evidence="8">CCM 8490</strain>
    </source>
</reference>
<dbReference type="CDD" id="cd17521">
    <property type="entry name" value="RMtype1_S_Sau13435ORF2165P_TRD2-CR2_like"/>
    <property type="match status" value="1"/>
</dbReference>
<dbReference type="OrthoDB" id="9816225at2"/>
<keyword evidence="5" id="KW-0255">Endonuclease</keyword>
<comment type="caution">
    <text evidence="6">The sequence shown here is derived from an EMBL/GenBank/DDBJ whole genome shotgun (WGS) entry which is preliminary data.</text>
</comment>
<evidence type="ECO:0000256" key="2">
    <source>
        <dbReference type="ARBA" id="ARBA00022747"/>
    </source>
</evidence>
<evidence type="ECO:0000313" key="7">
    <source>
        <dbReference type="Proteomes" id="UP000285906"/>
    </source>
</evidence>